<protein>
    <recommendedName>
        <fullName evidence="4">Topoisomerase I damage affected protein 2</fullName>
    </recommendedName>
</protein>
<accession>A0A8H5GRU5</accession>
<dbReference type="GO" id="GO:0045505">
    <property type="term" value="F:dynein intermediate chain binding"/>
    <property type="evidence" value="ECO:0007669"/>
    <property type="project" value="TreeGrafter"/>
</dbReference>
<dbReference type="Proteomes" id="UP000559256">
    <property type="component" value="Unassembled WGS sequence"/>
</dbReference>
<dbReference type="PANTHER" id="PTHR21255:SF7">
    <property type="entry name" value="DYNEIN LIGHT CHAIN TCTEX-TYPE PROTEIN 2B"/>
    <property type="match status" value="1"/>
</dbReference>
<keyword evidence="3" id="KW-1185">Reference proteome</keyword>
<dbReference type="InterPro" id="IPR038586">
    <property type="entry name" value="Tctex-1-like_sf"/>
</dbReference>
<dbReference type="GO" id="GO:0005737">
    <property type="term" value="C:cytoplasm"/>
    <property type="evidence" value="ECO:0007669"/>
    <property type="project" value="TreeGrafter"/>
</dbReference>
<comment type="caution">
    <text evidence="2">The sequence shown here is derived from an EMBL/GenBank/DDBJ whole genome shotgun (WGS) entry which is preliminary data.</text>
</comment>
<evidence type="ECO:0000313" key="3">
    <source>
        <dbReference type="Proteomes" id="UP000559256"/>
    </source>
</evidence>
<dbReference type="Gene3D" id="3.30.1140.40">
    <property type="entry name" value="Tctex-1"/>
    <property type="match status" value="1"/>
</dbReference>
<dbReference type="InterPro" id="IPR005334">
    <property type="entry name" value="Tctex-1-like"/>
</dbReference>
<reference evidence="2 3" key="1">
    <citation type="journal article" date="2020" name="ISME J.">
        <title>Uncovering the hidden diversity of litter-decomposition mechanisms in mushroom-forming fungi.</title>
        <authorList>
            <person name="Floudas D."/>
            <person name="Bentzer J."/>
            <person name="Ahren D."/>
            <person name="Johansson T."/>
            <person name="Persson P."/>
            <person name="Tunlid A."/>
        </authorList>
    </citation>
    <scope>NUCLEOTIDE SEQUENCE [LARGE SCALE GENOMIC DNA]</scope>
    <source>
        <strain evidence="2 3">CBS 291.85</strain>
    </source>
</reference>
<dbReference type="GO" id="GO:0007018">
    <property type="term" value="P:microtubule-based movement"/>
    <property type="evidence" value="ECO:0007669"/>
    <property type="project" value="TreeGrafter"/>
</dbReference>
<evidence type="ECO:0008006" key="4">
    <source>
        <dbReference type="Google" id="ProtNLM"/>
    </source>
</evidence>
<dbReference type="GO" id="GO:0005868">
    <property type="term" value="C:cytoplasmic dynein complex"/>
    <property type="evidence" value="ECO:0007669"/>
    <property type="project" value="TreeGrafter"/>
</dbReference>
<evidence type="ECO:0000313" key="2">
    <source>
        <dbReference type="EMBL" id="KAF5369881.1"/>
    </source>
</evidence>
<evidence type="ECO:0000256" key="1">
    <source>
        <dbReference type="SAM" id="MobiDB-lite"/>
    </source>
</evidence>
<feature type="region of interest" description="Disordered" evidence="1">
    <location>
        <begin position="1"/>
        <end position="28"/>
    </location>
</feature>
<dbReference type="PANTHER" id="PTHR21255">
    <property type="entry name" value="T-COMPLEX-ASSOCIATED-TESTIS-EXPRESSED 1/ DYNEIN LIGHT CHAIN"/>
    <property type="match status" value="1"/>
</dbReference>
<sequence length="134" mass="15231">MTMASTSLSSPPRSEPSRSGVSSPRPQFDSDLLKAYMKKLLSTTLQSSQWPEAKDRDKVKGWMKEIGERVKERMLEIQPRGFKYIVMTQINENLGQGGRADMVCHWEDSDRVAQEIFSNDSLICICIALALRTY</sequence>
<gene>
    <name evidence="2" type="ORF">D9758_001211</name>
</gene>
<name>A0A8H5GRU5_9AGAR</name>
<dbReference type="EMBL" id="JAACJM010000012">
    <property type="protein sequence ID" value="KAF5369881.1"/>
    <property type="molecule type" value="Genomic_DNA"/>
</dbReference>
<dbReference type="AlphaFoldDB" id="A0A8H5GRU5"/>
<dbReference type="CDD" id="cd21449">
    <property type="entry name" value="DLC-like_SF"/>
    <property type="match status" value="1"/>
</dbReference>
<dbReference type="OrthoDB" id="10260741at2759"/>
<feature type="compositionally biased region" description="Low complexity" evidence="1">
    <location>
        <begin position="1"/>
        <end position="26"/>
    </location>
</feature>
<proteinExistence type="predicted"/>
<dbReference type="Pfam" id="PF03645">
    <property type="entry name" value="Tctex-1"/>
    <property type="match status" value="1"/>
</dbReference>
<organism evidence="2 3">
    <name type="scientific">Tetrapyrgos nigripes</name>
    <dbReference type="NCBI Taxonomy" id="182062"/>
    <lineage>
        <taxon>Eukaryota</taxon>
        <taxon>Fungi</taxon>
        <taxon>Dikarya</taxon>
        <taxon>Basidiomycota</taxon>
        <taxon>Agaricomycotina</taxon>
        <taxon>Agaricomycetes</taxon>
        <taxon>Agaricomycetidae</taxon>
        <taxon>Agaricales</taxon>
        <taxon>Marasmiineae</taxon>
        <taxon>Marasmiaceae</taxon>
        <taxon>Tetrapyrgos</taxon>
    </lineage>
</organism>